<name>A0ABR4QAD1_9CEST</name>
<keyword evidence="2" id="KW-1185">Reference proteome</keyword>
<protein>
    <submittedName>
        <fullName evidence="1">Uncharacterized protein</fullName>
    </submittedName>
</protein>
<dbReference type="EMBL" id="JAKROA010000005">
    <property type="protein sequence ID" value="KAL5106522.1"/>
    <property type="molecule type" value="Genomic_DNA"/>
</dbReference>
<comment type="caution">
    <text evidence="1">The sequence shown here is derived from an EMBL/GenBank/DDBJ whole genome shotgun (WGS) entry which is preliminary data.</text>
</comment>
<accession>A0ABR4QAD1</accession>
<gene>
    <name evidence="1" type="ORF">TcWFU_000521</name>
</gene>
<organism evidence="1 2">
    <name type="scientific">Taenia crassiceps</name>
    <dbReference type="NCBI Taxonomy" id="6207"/>
    <lineage>
        <taxon>Eukaryota</taxon>
        <taxon>Metazoa</taxon>
        <taxon>Spiralia</taxon>
        <taxon>Lophotrochozoa</taxon>
        <taxon>Platyhelminthes</taxon>
        <taxon>Cestoda</taxon>
        <taxon>Eucestoda</taxon>
        <taxon>Cyclophyllidea</taxon>
        <taxon>Taeniidae</taxon>
        <taxon>Taenia</taxon>
    </lineage>
</organism>
<proteinExistence type="predicted"/>
<evidence type="ECO:0000313" key="2">
    <source>
        <dbReference type="Proteomes" id="UP001651158"/>
    </source>
</evidence>
<reference evidence="1 2" key="1">
    <citation type="journal article" date="2022" name="Front. Cell. Infect. Microbiol.">
        <title>The Genomes of Two Strains of Taenia crassiceps the Animal Model for the Study of Human Cysticercosis.</title>
        <authorList>
            <person name="Bobes R.J."/>
            <person name="Estrada K."/>
            <person name="Rios-Valencia D.G."/>
            <person name="Calderon-Gallegos A."/>
            <person name="de la Torre P."/>
            <person name="Carrero J.C."/>
            <person name="Sanchez-Flores A."/>
            <person name="Laclette J.P."/>
        </authorList>
    </citation>
    <scope>NUCLEOTIDE SEQUENCE [LARGE SCALE GENOMIC DNA]</scope>
    <source>
        <strain evidence="1">WFUcys</strain>
    </source>
</reference>
<evidence type="ECO:0000313" key="1">
    <source>
        <dbReference type="EMBL" id="KAL5106522.1"/>
    </source>
</evidence>
<sequence>MTKVYAAAHTSHNVNTKTSSVTTLGLGKTEGSTHRYPIEKSQKAAPQQAFSQTFSFKIKRIRSTRTQ</sequence>
<dbReference type="Proteomes" id="UP001651158">
    <property type="component" value="Unassembled WGS sequence"/>
</dbReference>